<protein>
    <submittedName>
        <fullName evidence="1">Uncharacterized protein</fullName>
    </submittedName>
</protein>
<dbReference type="InParanoid" id="D0RM13"/>
<dbReference type="RefSeq" id="XP_002909917.1">
    <property type="nucleotide sequence ID" value="XM_002909871.1"/>
</dbReference>
<dbReference type="GeneID" id="9468430"/>
<dbReference type="EMBL" id="GG689424">
    <property type="protein sequence ID" value="EEY57071.1"/>
    <property type="molecule type" value="Genomic_DNA"/>
</dbReference>
<evidence type="ECO:0000313" key="1">
    <source>
        <dbReference type="EMBL" id="EEY57071.1"/>
    </source>
</evidence>
<name>D0RM13_PHYIT</name>
<evidence type="ECO:0000313" key="2">
    <source>
        <dbReference type="Proteomes" id="UP000006643"/>
    </source>
</evidence>
<dbReference type="KEGG" id="pif:PITG_22243"/>
<dbReference type="HOGENOM" id="CLU_1614026_0_0_1"/>
<dbReference type="Proteomes" id="UP000006643">
    <property type="component" value="Unassembled WGS sequence"/>
</dbReference>
<dbReference type="VEuPathDB" id="FungiDB:PITG_22243"/>
<dbReference type="eggNOG" id="KOG4177">
    <property type="taxonomic scope" value="Eukaryota"/>
</dbReference>
<gene>
    <name evidence="1" type="ORF">PITG_22243</name>
</gene>
<proteinExistence type="predicted"/>
<sequence>MLRSGVRRTSGAAHFWICIPRISQPKDPKDGTRRRSQVKQPPRGMVTALQLAFLQDPRVPSFESTIALLLKADADPRSLLYWDYATQVVFSPLSSDKKEKSEEHHQRRRLRKRLLLLDKVESDGDESAVFRCCEAQADDGARWNLLMYFCWLGDEVKAGLLVGSL</sequence>
<keyword evidence="2" id="KW-1185">Reference proteome</keyword>
<dbReference type="OrthoDB" id="63488at2759"/>
<reference evidence="2" key="1">
    <citation type="journal article" date="2009" name="Nature">
        <title>Genome sequence and analysis of the Irish potato famine pathogen Phytophthora infestans.</title>
        <authorList>
            <consortium name="The Broad Institute Genome Sequencing Platform"/>
            <person name="Haas B.J."/>
            <person name="Kamoun S."/>
            <person name="Zody M.C."/>
            <person name="Jiang R.H."/>
            <person name="Handsaker R.E."/>
            <person name="Cano L.M."/>
            <person name="Grabherr M."/>
            <person name="Kodira C.D."/>
            <person name="Raffaele S."/>
            <person name="Torto-Alalibo T."/>
            <person name="Bozkurt T.O."/>
            <person name="Ah-Fong A.M."/>
            <person name="Alvarado L."/>
            <person name="Anderson V.L."/>
            <person name="Armstrong M.R."/>
            <person name="Avrova A."/>
            <person name="Baxter L."/>
            <person name="Beynon J."/>
            <person name="Boevink P.C."/>
            <person name="Bollmann S.R."/>
            <person name="Bos J.I."/>
            <person name="Bulone V."/>
            <person name="Cai G."/>
            <person name="Cakir C."/>
            <person name="Carrington J.C."/>
            <person name="Chawner M."/>
            <person name="Conti L."/>
            <person name="Costanzo S."/>
            <person name="Ewan R."/>
            <person name="Fahlgren N."/>
            <person name="Fischbach M.A."/>
            <person name="Fugelstad J."/>
            <person name="Gilroy E.M."/>
            <person name="Gnerre S."/>
            <person name="Green P.J."/>
            <person name="Grenville-Briggs L.J."/>
            <person name="Griffith J."/>
            <person name="Grunwald N.J."/>
            <person name="Horn K."/>
            <person name="Horner N.R."/>
            <person name="Hu C.H."/>
            <person name="Huitema E."/>
            <person name="Jeong D.H."/>
            <person name="Jones A.M."/>
            <person name="Jones J.D."/>
            <person name="Jones R.W."/>
            <person name="Karlsson E.K."/>
            <person name="Kunjeti S.G."/>
            <person name="Lamour K."/>
            <person name="Liu Z."/>
            <person name="Ma L."/>
            <person name="Maclean D."/>
            <person name="Chibucos M.C."/>
            <person name="McDonald H."/>
            <person name="McWalters J."/>
            <person name="Meijer H.J."/>
            <person name="Morgan W."/>
            <person name="Morris P.F."/>
            <person name="Munro C.A."/>
            <person name="O'Neill K."/>
            <person name="Ospina-Giraldo M."/>
            <person name="Pinzon A."/>
            <person name="Pritchard L."/>
            <person name="Ramsahoye B."/>
            <person name="Ren Q."/>
            <person name="Restrepo S."/>
            <person name="Roy S."/>
            <person name="Sadanandom A."/>
            <person name="Savidor A."/>
            <person name="Schornack S."/>
            <person name="Schwartz D.C."/>
            <person name="Schumann U.D."/>
            <person name="Schwessinger B."/>
            <person name="Seyer L."/>
            <person name="Sharpe T."/>
            <person name="Silvar C."/>
            <person name="Song J."/>
            <person name="Studholme D.J."/>
            <person name="Sykes S."/>
            <person name="Thines M."/>
            <person name="van de Vondervoort P.J."/>
            <person name="Phuntumart V."/>
            <person name="Wawra S."/>
            <person name="Weide R."/>
            <person name="Win J."/>
            <person name="Young C."/>
            <person name="Zhou S."/>
            <person name="Fry W."/>
            <person name="Meyers B.C."/>
            <person name="van West P."/>
            <person name="Ristaino J."/>
            <person name="Govers F."/>
            <person name="Birch P.R."/>
            <person name="Whisson S.C."/>
            <person name="Judelson H.S."/>
            <person name="Nusbaum C."/>
        </authorList>
    </citation>
    <scope>NUCLEOTIDE SEQUENCE [LARGE SCALE GENOMIC DNA]</scope>
    <source>
        <strain evidence="2">T30-4</strain>
    </source>
</reference>
<organism evidence="1 2">
    <name type="scientific">Phytophthora infestans (strain T30-4)</name>
    <name type="common">Potato late blight agent</name>
    <dbReference type="NCBI Taxonomy" id="403677"/>
    <lineage>
        <taxon>Eukaryota</taxon>
        <taxon>Sar</taxon>
        <taxon>Stramenopiles</taxon>
        <taxon>Oomycota</taxon>
        <taxon>Peronosporomycetes</taxon>
        <taxon>Peronosporales</taxon>
        <taxon>Peronosporaceae</taxon>
        <taxon>Phytophthora</taxon>
    </lineage>
</organism>
<dbReference type="AlphaFoldDB" id="D0RM13"/>
<accession>D0RM13</accession>